<sequence>MGREENMDLSSCSGGGGGSRSKKEKQKKVLQRGLGVAQLEKIRLEQQKNDATLIAANLLAKSIVSLSSNSIPLAPPSPNDLPSPNSSYNLSQSIPYIEFLHPNSGQFSKPLIVSGGEIGLEHGSWPRLWNGEYNLEGRDLHRFTIQAHTIFPYVSNPFGVLPLPSAQQRVHQFQPPTSSSMGNAYSGISSSSVFDFQIEPPSNQSYLGNNYRLFWPEEEKMVGGIKRSYPFSMETPPAPSFHGKFHPKYLISISGSDETGSCSNGCTTQMEPSIKKCSRENPSTPGPLPERNPNEVTRENRGLNGDFLTLAPPAASFPLISRHKHPYAYSGHQEQELSDLEYIHSQGSAKDPERRSIQQLPFTFFPSKVQIGQGSSCFDYANGEKRETIDLDLKL</sequence>
<comment type="caution">
    <text evidence="5">The sequence shown here is derived from an EMBL/GenBank/DDBJ whole genome shotgun (WGS) entry which is preliminary data.</text>
</comment>
<name>A0A8S0PKY1_OLEEU</name>
<dbReference type="InterPro" id="IPR014855">
    <property type="entry name" value="NOZZLE"/>
</dbReference>
<dbReference type="EMBL" id="CACTIH010000091">
    <property type="protein sequence ID" value="CAA2953482.1"/>
    <property type="molecule type" value="Genomic_DNA"/>
</dbReference>
<dbReference type="PANTHER" id="PTHR33388">
    <property type="entry name" value="OS01G0212500 PROTEIN"/>
    <property type="match status" value="1"/>
</dbReference>
<keyword evidence="6" id="KW-1185">Reference proteome</keyword>
<dbReference type="Pfam" id="PF08744">
    <property type="entry name" value="NOZZLE"/>
    <property type="match status" value="1"/>
</dbReference>
<feature type="compositionally biased region" description="Basic residues" evidence="4">
    <location>
        <begin position="20"/>
        <end position="30"/>
    </location>
</feature>
<dbReference type="PANTHER" id="PTHR33388:SF1">
    <property type="entry name" value="PROTEIN SPEAR2"/>
    <property type="match status" value="1"/>
</dbReference>
<dbReference type="AlphaFoldDB" id="A0A8S0PKY1"/>
<keyword evidence="3" id="KW-0804">Transcription</keyword>
<evidence type="ECO:0000256" key="1">
    <source>
        <dbReference type="ARBA" id="ARBA00022491"/>
    </source>
</evidence>
<proteinExistence type="predicted"/>
<keyword evidence="1" id="KW-0678">Repressor</keyword>
<evidence type="ECO:0000256" key="2">
    <source>
        <dbReference type="ARBA" id="ARBA00023015"/>
    </source>
</evidence>
<organism evidence="5 6">
    <name type="scientific">Olea europaea subsp. europaea</name>
    <dbReference type="NCBI Taxonomy" id="158383"/>
    <lineage>
        <taxon>Eukaryota</taxon>
        <taxon>Viridiplantae</taxon>
        <taxon>Streptophyta</taxon>
        <taxon>Embryophyta</taxon>
        <taxon>Tracheophyta</taxon>
        <taxon>Spermatophyta</taxon>
        <taxon>Magnoliopsida</taxon>
        <taxon>eudicotyledons</taxon>
        <taxon>Gunneridae</taxon>
        <taxon>Pentapetalae</taxon>
        <taxon>asterids</taxon>
        <taxon>lamiids</taxon>
        <taxon>Lamiales</taxon>
        <taxon>Oleaceae</taxon>
        <taxon>Oleeae</taxon>
        <taxon>Olea</taxon>
    </lineage>
</organism>
<dbReference type="Proteomes" id="UP000594638">
    <property type="component" value="Unassembled WGS sequence"/>
</dbReference>
<reference evidence="5 6" key="1">
    <citation type="submission" date="2019-12" db="EMBL/GenBank/DDBJ databases">
        <authorList>
            <person name="Alioto T."/>
            <person name="Alioto T."/>
            <person name="Gomez Garrido J."/>
        </authorList>
    </citation>
    <scope>NUCLEOTIDE SEQUENCE [LARGE SCALE GENOMIC DNA]</scope>
</reference>
<evidence type="ECO:0000256" key="3">
    <source>
        <dbReference type="ARBA" id="ARBA00023163"/>
    </source>
</evidence>
<feature type="region of interest" description="Disordered" evidence="4">
    <location>
        <begin position="269"/>
        <end position="301"/>
    </location>
</feature>
<feature type="region of interest" description="Disordered" evidence="4">
    <location>
        <begin position="1"/>
        <end position="30"/>
    </location>
</feature>
<dbReference type="OrthoDB" id="1926221at2759"/>
<dbReference type="GO" id="GO:0003700">
    <property type="term" value="F:DNA-binding transcription factor activity"/>
    <property type="evidence" value="ECO:0007669"/>
    <property type="project" value="InterPro"/>
</dbReference>
<protein>
    <submittedName>
        <fullName evidence="5">Uncharacterized protein</fullName>
    </submittedName>
</protein>
<evidence type="ECO:0000256" key="4">
    <source>
        <dbReference type="SAM" id="MobiDB-lite"/>
    </source>
</evidence>
<accession>A0A8S0PKY1</accession>
<evidence type="ECO:0000313" key="5">
    <source>
        <dbReference type="EMBL" id="CAA2953482.1"/>
    </source>
</evidence>
<dbReference type="Gramene" id="OE9A067049T1">
    <property type="protein sequence ID" value="OE9A067049C1"/>
    <property type="gene ID" value="OE9A067049"/>
</dbReference>
<feature type="compositionally biased region" description="Basic and acidic residues" evidence="4">
    <location>
        <begin position="292"/>
        <end position="301"/>
    </location>
</feature>
<keyword evidence="2" id="KW-0805">Transcription regulation</keyword>
<evidence type="ECO:0000313" key="6">
    <source>
        <dbReference type="Proteomes" id="UP000594638"/>
    </source>
</evidence>
<gene>
    <name evidence="5" type="ORF">OLEA9_A067049</name>
</gene>
<dbReference type="InterPro" id="IPR040356">
    <property type="entry name" value="SPEAR"/>
</dbReference>